<evidence type="ECO:0000313" key="1">
    <source>
        <dbReference type="EMBL" id="MFB5192930.1"/>
    </source>
</evidence>
<proteinExistence type="predicted"/>
<dbReference type="EMBL" id="JBDXSU010000032">
    <property type="protein sequence ID" value="MFB5192930.1"/>
    <property type="molecule type" value="Genomic_DNA"/>
</dbReference>
<organism evidence="1 2">
    <name type="scientific">Alicyclobacillus fastidiosus</name>
    <dbReference type="NCBI Taxonomy" id="392011"/>
    <lineage>
        <taxon>Bacteria</taxon>
        <taxon>Bacillati</taxon>
        <taxon>Bacillota</taxon>
        <taxon>Bacilli</taxon>
        <taxon>Bacillales</taxon>
        <taxon>Alicyclobacillaceae</taxon>
        <taxon>Alicyclobacillus</taxon>
    </lineage>
</organism>
<keyword evidence="2" id="KW-1185">Reference proteome</keyword>
<comment type="caution">
    <text evidence="1">The sequence shown here is derived from an EMBL/GenBank/DDBJ whole genome shotgun (WGS) entry which is preliminary data.</text>
</comment>
<evidence type="ECO:0000313" key="2">
    <source>
        <dbReference type="Proteomes" id="UP001579974"/>
    </source>
</evidence>
<dbReference type="RefSeq" id="WP_368781009.1">
    <property type="nucleotide sequence ID" value="NZ_CP162941.1"/>
</dbReference>
<protein>
    <submittedName>
        <fullName evidence="1">Uncharacterized protein</fullName>
    </submittedName>
</protein>
<name>A0ABV5AMF2_9BACL</name>
<gene>
    <name evidence="1" type="ORF">KKP3000_002524</name>
</gene>
<dbReference type="Proteomes" id="UP001579974">
    <property type="component" value="Unassembled WGS sequence"/>
</dbReference>
<reference evidence="1 2" key="1">
    <citation type="journal article" date="2024" name="Int. J. Mol. Sci.">
        <title>Exploration of Alicyclobacillus spp. Genome in Search of Antibiotic Resistance.</title>
        <authorList>
            <person name="Bucka-Kolendo J."/>
            <person name="Kiousi D.E."/>
            <person name="Dekowska A."/>
            <person name="Mikolajczuk-Szczyrba A."/>
            <person name="Karadedos D.M."/>
            <person name="Michael P."/>
            <person name="Galanis A."/>
            <person name="Sokolowska B."/>
        </authorList>
    </citation>
    <scope>NUCLEOTIDE SEQUENCE [LARGE SCALE GENOMIC DNA]</scope>
    <source>
        <strain evidence="1 2">KKP 3000</strain>
    </source>
</reference>
<sequence length="81" mass="9357">MPDNLLELLSMLQVLSEEDDRFAREIFGDAEDERTLNTEIKCAQYRGRSEAFAEAKHMIEEMLKRNGIVLSNKFADDGDEF</sequence>
<accession>A0ABV5AMF2</accession>